<protein>
    <submittedName>
        <fullName evidence="1">Uncharacterized protein</fullName>
    </submittedName>
</protein>
<dbReference type="EMBL" id="MU394281">
    <property type="protein sequence ID" value="KAI6093219.1"/>
    <property type="molecule type" value="Genomic_DNA"/>
</dbReference>
<evidence type="ECO:0000313" key="1">
    <source>
        <dbReference type="EMBL" id="KAI6093219.1"/>
    </source>
</evidence>
<evidence type="ECO:0000313" key="2">
    <source>
        <dbReference type="Proteomes" id="UP001497680"/>
    </source>
</evidence>
<keyword evidence="2" id="KW-1185">Reference proteome</keyword>
<organism evidence="1 2">
    <name type="scientific">Hypoxylon rubiginosum</name>
    <dbReference type="NCBI Taxonomy" id="110542"/>
    <lineage>
        <taxon>Eukaryota</taxon>
        <taxon>Fungi</taxon>
        <taxon>Dikarya</taxon>
        <taxon>Ascomycota</taxon>
        <taxon>Pezizomycotina</taxon>
        <taxon>Sordariomycetes</taxon>
        <taxon>Xylariomycetidae</taxon>
        <taxon>Xylariales</taxon>
        <taxon>Hypoxylaceae</taxon>
        <taxon>Hypoxylon</taxon>
    </lineage>
</organism>
<dbReference type="Proteomes" id="UP001497680">
    <property type="component" value="Unassembled WGS sequence"/>
</dbReference>
<sequence length="276" mass="29718">MMFIKSYDFLWRFRFLFLFGTFHSAHAVQNWPITAPVADEVVLVGQPYTIRWENNTQGPVAINLNYDQQPVVITSSTVNNGTFMWIPASVLAGDNDYYLSICDVNLDSSEFSVTYAGRFHIALSVSSTTTATSSTPSITPSISSTTESTTTTTPASTPSITSTISSPTPLSSSNSGSTTGLNTGAVVGVTVGTTAALLAVAAFGFWAYKKTKKKPLVLDEISVPPMIEHIPGYPKPELSGEIPSASDLMRLHSHYNGPVELYTDRGPYELGGNTVR</sequence>
<gene>
    <name evidence="1" type="ORF">F4821DRAFT_222464</name>
</gene>
<accession>A0ACC0DKB9</accession>
<comment type="caution">
    <text evidence="1">The sequence shown here is derived from an EMBL/GenBank/DDBJ whole genome shotgun (WGS) entry which is preliminary data.</text>
</comment>
<proteinExistence type="predicted"/>
<name>A0ACC0DKB9_9PEZI</name>
<reference evidence="1 2" key="1">
    <citation type="journal article" date="2022" name="New Phytol.">
        <title>Ecological generalism drives hyperdiversity of secondary metabolite gene clusters in xylarialean endophytes.</title>
        <authorList>
            <person name="Franco M.E.E."/>
            <person name="Wisecaver J.H."/>
            <person name="Arnold A.E."/>
            <person name="Ju Y.M."/>
            <person name="Slot J.C."/>
            <person name="Ahrendt S."/>
            <person name="Moore L.P."/>
            <person name="Eastman K.E."/>
            <person name="Scott K."/>
            <person name="Konkel Z."/>
            <person name="Mondo S.J."/>
            <person name="Kuo A."/>
            <person name="Hayes R.D."/>
            <person name="Haridas S."/>
            <person name="Andreopoulos B."/>
            <person name="Riley R."/>
            <person name="LaButti K."/>
            <person name="Pangilinan J."/>
            <person name="Lipzen A."/>
            <person name="Amirebrahimi M."/>
            <person name="Yan J."/>
            <person name="Adam C."/>
            <person name="Keymanesh K."/>
            <person name="Ng V."/>
            <person name="Louie K."/>
            <person name="Northen T."/>
            <person name="Drula E."/>
            <person name="Henrissat B."/>
            <person name="Hsieh H.M."/>
            <person name="Youens-Clark K."/>
            <person name="Lutzoni F."/>
            <person name="Miadlikowska J."/>
            <person name="Eastwood D.C."/>
            <person name="Hamelin R.C."/>
            <person name="Grigoriev I.V."/>
            <person name="U'Ren J.M."/>
        </authorList>
    </citation>
    <scope>NUCLEOTIDE SEQUENCE [LARGE SCALE GENOMIC DNA]</scope>
    <source>
        <strain evidence="1 2">ER1909</strain>
    </source>
</reference>